<feature type="compositionally biased region" description="Polar residues" evidence="5">
    <location>
        <begin position="24"/>
        <end position="37"/>
    </location>
</feature>
<feature type="region of interest" description="Disordered" evidence="5">
    <location>
        <begin position="1"/>
        <end position="45"/>
    </location>
</feature>
<evidence type="ECO:0000256" key="5">
    <source>
        <dbReference type="SAM" id="MobiDB-lite"/>
    </source>
</evidence>
<organism evidence="6 7">
    <name type="scientific">Bos mutus</name>
    <name type="common">wild yak</name>
    <dbReference type="NCBI Taxonomy" id="72004"/>
    <lineage>
        <taxon>Eukaryota</taxon>
        <taxon>Metazoa</taxon>
        <taxon>Chordata</taxon>
        <taxon>Craniata</taxon>
        <taxon>Vertebrata</taxon>
        <taxon>Euteleostomi</taxon>
        <taxon>Mammalia</taxon>
        <taxon>Eutheria</taxon>
        <taxon>Laurasiatheria</taxon>
        <taxon>Artiodactyla</taxon>
        <taxon>Ruminantia</taxon>
        <taxon>Pecora</taxon>
        <taxon>Bovidae</taxon>
        <taxon>Bovinae</taxon>
        <taxon>Bos</taxon>
    </lineage>
</organism>
<dbReference type="Pfam" id="PF02755">
    <property type="entry name" value="RPEL"/>
    <property type="match status" value="2"/>
</dbReference>
<feature type="compositionally biased region" description="Basic and acidic residues" evidence="5">
    <location>
        <begin position="119"/>
        <end position="131"/>
    </location>
</feature>
<dbReference type="SMART" id="SM00707">
    <property type="entry name" value="RPEL"/>
    <property type="match status" value="4"/>
</dbReference>
<dbReference type="PROSITE" id="PS51073">
    <property type="entry name" value="RPEL"/>
    <property type="match status" value="3"/>
</dbReference>
<feature type="compositionally biased region" description="Polar residues" evidence="5">
    <location>
        <begin position="287"/>
        <end position="299"/>
    </location>
</feature>
<feature type="repeat" description="RPEL" evidence="4">
    <location>
        <begin position="474"/>
        <end position="499"/>
    </location>
</feature>
<feature type="region of interest" description="Disordered" evidence="5">
    <location>
        <begin position="879"/>
        <end position="933"/>
    </location>
</feature>
<keyword evidence="3" id="KW-0009">Actin-binding</keyword>
<proteinExistence type="inferred from homology"/>
<feature type="compositionally biased region" description="Polar residues" evidence="5">
    <location>
        <begin position="1115"/>
        <end position="1128"/>
    </location>
</feature>
<dbReference type="PANTHER" id="PTHR12751">
    <property type="entry name" value="PHOSPHATASE AND ACTIN REGULATOR PHACTR"/>
    <property type="match status" value="1"/>
</dbReference>
<protein>
    <submittedName>
        <fullName evidence="6">Uncharacterized protein</fullName>
    </submittedName>
</protein>
<reference evidence="6" key="1">
    <citation type="submission" date="2019-10" db="EMBL/GenBank/DDBJ databases">
        <title>The sequence and de novo assembly of the wild yak genome.</title>
        <authorList>
            <person name="Liu Y."/>
        </authorList>
    </citation>
    <scope>NUCLEOTIDE SEQUENCE [LARGE SCALE GENOMIC DNA]</scope>
    <source>
        <strain evidence="6">WY2019</strain>
    </source>
</reference>
<evidence type="ECO:0000256" key="3">
    <source>
        <dbReference type="ARBA" id="ARBA00023203"/>
    </source>
</evidence>
<evidence type="ECO:0000256" key="1">
    <source>
        <dbReference type="ARBA" id="ARBA00009795"/>
    </source>
</evidence>
<accession>A0A6B0RET9</accession>
<feature type="region of interest" description="Disordered" evidence="5">
    <location>
        <begin position="97"/>
        <end position="358"/>
    </location>
</feature>
<dbReference type="AlphaFoldDB" id="A0A6B0RET9"/>
<feature type="region of interest" description="Disordered" evidence="5">
    <location>
        <begin position="419"/>
        <end position="445"/>
    </location>
</feature>
<dbReference type="GO" id="GO:0003779">
    <property type="term" value="F:actin binding"/>
    <property type="evidence" value="ECO:0007669"/>
    <property type="project" value="UniProtKB-KW"/>
</dbReference>
<keyword evidence="7" id="KW-1185">Reference proteome</keyword>
<feature type="compositionally biased region" description="Basic and acidic residues" evidence="5">
    <location>
        <begin position="1130"/>
        <end position="1160"/>
    </location>
</feature>
<feature type="compositionally biased region" description="Low complexity" evidence="5">
    <location>
        <begin position="242"/>
        <end position="258"/>
    </location>
</feature>
<dbReference type="Gene3D" id="6.10.140.2130">
    <property type="match status" value="1"/>
</dbReference>
<dbReference type="InterPro" id="IPR007307">
    <property type="entry name" value="Ltv1"/>
</dbReference>
<dbReference type="InterPro" id="IPR004018">
    <property type="entry name" value="RPEL_repeat"/>
</dbReference>
<dbReference type="EMBL" id="VBQZ03000038">
    <property type="protein sequence ID" value="MXQ87551.1"/>
    <property type="molecule type" value="Genomic_DNA"/>
</dbReference>
<evidence type="ECO:0000256" key="4">
    <source>
        <dbReference type="PROSITE-ProRule" id="PRU00401"/>
    </source>
</evidence>
<feature type="compositionally biased region" description="Pro residues" evidence="5">
    <location>
        <begin position="163"/>
        <end position="173"/>
    </location>
</feature>
<feature type="region of interest" description="Disordered" evidence="5">
    <location>
        <begin position="1115"/>
        <end position="1160"/>
    </location>
</feature>
<feature type="compositionally biased region" description="Pro residues" evidence="5">
    <location>
        <begin position="333"/>
        <end position="349"/>
    </location>
</feature>
<evidence type="ECO:0000313" key="6">
    <source>
        <dbReference type="EMBL" id="MXQ87551.1"/>
    </source>
</evidence>
<feature type="region of interest" description="Disordered" evidence="5">
    <location>
        <begin position="785"/>
        <end position="814"/>
    </location>
</feature>
<feature type="compositionally biased region" description="Polar residues" evidence="5">
    <location>
        <begin position="1"/>
        <end position="15"/>
    </location>
</feature>
<evidence type="ECO:0000313" key="7">
    <source>
        <dbReference type="Proteomes" id="UP000322234"/>
    </source>
</evidence>
<dbReference type="Pfam" id="PF04180">
    <property type="entry name" value="LTV"/>
    <property type="match status" value="1"/>
</dbReference>
<comment type="caution">
    <text evidence="6">The sequence shown here is derived from an EMBL/GenBank/DDBJ whole genome shotgun (WGS) entry which is preliminary data.</text>
</comment>
<dbReference type="GO" id="GO:0030036">
    <property type="term" value="P:actin cytoskeleton organization"/>
    <property type="evidence" value="ECO:0007669"/>
    <property type="project" value="TreeGrafter"/>
</dbReference>
<feature type="compositionally biased region" description="Polar residues" evidence="5">
    <location>
        <begin position="314"/>
        <end position="328"/>
    </location>
</feature>
<feature type="compositionally biased region" description="Basic and acidic residues" evidence="5">
    <location>
        <begin position="301"/>
        <end position="310"/>
    </location>
</feature>
<dbReference type="Gene3D" id="6.10.140.1750">
    <property type="match status" value="1"/>
</dbReference>
<gene>
    <name evidence="6" type="ORF">E5288_WYG000035</name>
</gene>
<sequence>MGQTSVSTLSPQPSSVDGLDKASIANSDGPTAGSQTPPFKRKGKLSTIGKIFKPWKWRKKKTSDKFRETSAVLERKISTRQSREELIRRGVLKELPDQDGDVTVNFENSNGHMIPIGEESTREENVVRSEEGNGSVAEKTTPLEEKAEDKKENTENHSETPATPAPPPPALPKPKPKPKPKKTPVPPKGAAAGASPKGDEVPPIKKNTKAPGKQVPVPPPKPASRNATREAAGSSHSRKTTGSKASASPSTSSTSSRPKASKETVSSKTGTVGVIKGKKKTGKQPMSRLSSEATTSGTSDLKGEPSETRVESLTPEQTVPGTEEQTTGKPKSSVPPPPVTPAPPTPAPSLPLEEQSTVASDTPVVLISNGADLPALDPGQLLWTEEATDRTTVHSGTGISISRENGKCFTTKDELGKAAPRLLTPGLMGESSEDEGQREYQANDSDSDGPIFLSLRFCLFQSSGALASKIRRRDTLAIKLGNRPSKKELEDKNILQCTSEEERQEIRQQIGTKLVRRLSQRPTTEELEQRNILKREKTCHHEAVNGLLNYPFFFILLQLSLRPTVAELQARRILRFNEYVEVTDSPDYDRRADKPWARLTPADKARLQKELNEFKSTEMEVHEESRQFTRIEHNCHKLHCITIEESNLVYHRTVSPHLNSESSSEMSEYFFKWFQQHILHLNEKSSKERCANAFKTFCTNFTRLTLVKVIRVPHRKKKPFIEKKKAVSFHLVHRSQRDPLAADETAPQRVLLPTQKIKDEERRAEQRKYGVFFDDDYDYLQHLKEPSGPSELIPTSPFGAPYRGDGREEPLVTSTSGIKLPSSVFASEFEEDVGLLNKAAPVSGPRLDFDPDIVAALDDDFDFDNPDNLLEDDFILQANKPTEEEEGMEIQKSEAEDDSEWEDVDDEKEGGSDDDRYDRAGSSDEDMSAPGKPLGAIENHFFWEEETKSRFTEYSLTSSVMRRNEQLTLHDERFEKFYEQYDDDEIGALDNAELEGSIQVDSNRLEEVLNDYYKEKAENCVKLNTLEPFEDQDLPVNELDGSEEEETVTVVLEEAKEKWDCESICSTYSNVYNHPQLIKYQPKPKQIQLSSKTGIPLNVLPKKGLTAKQVERMQMINNSDLPKTSTQPRSKRESKEDKRARKRAIKEERKERRVEKKANKLAFKLEKRRQEKELLNLKKNVEGLKL</sequence>
<feature type="compositionally biased region" description="Acidic residues" evidence="5">
    <location>
        <begin position="895"/>
        <end position="908"/>
    </location>
</feature>
<name>A0A6B0RET9_9CETA</name>
<dbReference type="PANTHER" id="PTHR12751:SF5">
    <property type="entry name" value="PHOSPHATASE AND ACTIN REGULATOR 2"/>
    <property type="match status" value="1"/>
</dbReference>
<feature type="compositionally biased region" description="Basic and acidic residues" evidence="5">
    <location>
        <begin position="909"/>
        <end position="922"/>
    </location>
</feature>
<keyword evidence="2" id="KW-0677">Repeat</keyword>
<feature type="repeat" description="RPEL" evidence="4">
    <location>
        <begin position="71"/>
        <end position="96"/>
    </location>
</feature>
<feature type="repeat" description="RPEL" evidence="4">
    <location>
        <begin position="512"/>
        <end position="537"/>
    </location>
</feature>
<dbReference type="GO" id="GO:0042274">
    <property type="term" value="P:ribosomal small subunit biogenesis"/>
    <property type="evidence" value="ECO:0007669"/>
    <property type="project" value="InterPro"/>
</dbReference>
<feature type="compositionally biased region" description="Basic and acidic residues" evidence="5">
    <location>
        <begin position="141"/>
        <end position="158"/>
    </location>
</feature>
<dbReference type="Proteomes" id="UP000322234">
    <property type="component" value="Unassembled WGS sequence"/>
</dbReference>
<comment type="similarity">
    <text evidence="1">Belongs to the phosphatase and actin regulator family.</text>
</comment>
<evidence type="ECO:0000256" key="2">
    <source>
        <dbReference type="ARBA" id="ARBA00022737"/>
    </source>
</evidence>